<feature type="chain" id="PRO_5002778977" evidence="1">
    <location>
        <begin position="23"/>
        <end position="435"/>
    </location>
</feature>
<name>B2IJ89_BEII9</name>
<evidence type="ECO:0000313" key="4">
    <source>
        <dbReference type="Proteomes" id="UP000001695"/>
    </source>
</evidence>
<dbReference type="Proteomes" id="UP000001695">
    <property type="component" value="Chromosome"/>
</dbReference>
<protein>
    <submittedName>
        <fullName evidence="3">Beta-lactamase</fullName>
    </submittedName>
</protein>
<gene>
    <name evidence="3" type="ordered locus">Bind_1214</name>
</gene>
<dbReference type="eggNOG" id="COG1680">
    <property type="taxonomic scope" value="Bacteria"/>
</dbReference>
<dbReference type="EMBL" id="CP001016">
    <property type="protein sequence ID" value="ACB94856.1"/>
    <property type="molecule type" value="Genomic_DNA"/>
</dbReference>
<evidence type="ECO:0000256" key="1">
    <source>
        <dbReference type="SAM" id="SignalP"/>
    </source>
</evidence>
<reference evidence="3 4" key="2">
    <citation type="journal article" date="2010" name="J. Bacteriol.">
        <title>Complete genome sequence of Beijerinckia indica subsp. indica.</title>
        <authorList>
            <person name="Tamas I."/>
            <person name="Dedysh S.N."/>
            <person name="Liesack W."/>
            <person name="Stott M.B."/>
            <person name="Alam M."/>
            <person name="Murrell J.C."/>
            <person name="Dunfield P.F."/>
        </authorList>
    </citation>
    <scope>NUCLEOTIDE SEQUENCE [LARGE SCALE GENOMIC DNA]</scope>
    <source>
        <strain evidence="4">ATCC 9039 / DSM 1715 / NCIMB 8712</strain>
    </source>
</reference>
<keyword evidence="1" id="KW-0732">Signal</keyword>
<organism evidence="3 4">
    <name type="scientific">Beijerinckia indica subsp. indica (strain ATCC 9039 / DSM 1715 / NCIMB 8712)</name>
    <dbReference type="NCBI Taxonomy" id="395963"/>
    <lineage>
        <taxon>Bacteria</taxon>
        <taxon>Pseudomonadati</taxon>
        <taxon>Pseudomonadota</taxon>
        <taxon>Alphaproteobacteria</taxon>
        <taxon>Hyphomicrobiales</taxon>
        <taxon>Beijerinckiaceae</taxon>
        <taxon>Beijerinckia</taxon>
    </lineage>
</organism>
<evidence type="ECO:0000313" key="3">
    <source>
        <dbReference type="EMBL" id="ACB94856.1"/>
    </source>
</evidence>
<dbReference type="RefSeq" id="WP_012384213.1">
    <property type="nucleotide sequence ID" value="NC_010581.1"/>
</dbReference>
<dbReference type="SUPFAM" id="SSF56601">
    <property type="entry name" value="beta-lactamase/transpeptidase-like"/>
    <property type="match status" value="1"/>
</dbReference>
<feature type="domain" description="Beta-lactamase-related" evidence="2">
    <location>
        <begin position="62"/>
        <end position="415"/>
    </location>
</feature>
<keyword evidence="4" id="KW-1185">Reference proteome</keyword>
<dbReference type="OrthoDB" id="9808046at2"/>
<dbReference type="PANTHER" id="PTHR43283">
    <property type="entry name" value="BETA-LACTAMASE-RELATED"/>
    <property type="match status" value="1"/>
</dbReference>
<dbReference type="InterPro" id="IPR001466">
    <property type="entry name" value="Beta-lactam-related"/>
</dbReference>
<sequence length="435" mass="47389">MALQRCLAAFISLVFLILPLQAADTIVPARAPDLPLPRAKPEDVGFSSERLARIGAILLQDIEHGQIPGAVLAIARHGKLVFLHAYGWRDKATHSPMTTDTLFNIASMTKPMTTVGALMLYERGLLLMNDPLTKYFPQFSDQRVAARDDKDNITTNSVPVTNKIVIQDLLRHTSGIVYGNRGTSPVHKMYPESSVTAASEMTGKAFLDKLAALPLLHQPGAVWDYGFGLDIVGLLIESVSQQSLGSYLEANLFAPLGMHDTGFFIKPEKANRYAKPLPIDPVSRQKQTLLPNLTEKLLFDCGGDCAYSTATDYLRFALMLLKGGDSGKAHILGRKTADYMLANQLGPQVVNLIGQADPTRANYGFGLGLAVRTTPGIAPMLGSIGSFGWPGSSGTDWWVDPKEDLVVVYLSAAPGAIRWHYRQKINALVYQALDQ</sequence>
<dbReference type="HOGENOM" id="CLU_020027_11_2_5"/>
<dbReference type="Gene3D" id="3.40.710.10">
    <property type="entry name" value="DD-peptidase/beta-lactamase superfamily"/>
    <property type="match status" value="1"/>
</dbReference>
<accession>B2IJ89</accession>
<dbReference type="PANTHER" id="PTHR43283:SF3">
    <property type="entry name" value="BETA-LACTAMASE FAMILY PROTEIN (AFU_ORTHOLOGUE AFUA_5G07500)"/>
    <property type="match status" value="1"/>
</dbReference>
<dbReference type="AlphaFoldDB" id="B2IJ89"/>
<dbReference type="STRING" id="395963.Bind_1214"/>
<dbReference type="Pfam" id="PF00144">
    <property type="entry name" value="Beta-lactamase"/>
    <property type="match status" value="1"/>
</dbReference>
<dbReference type="KEGG" id="bid:Bind_1214"/>
<dbReference type="InterPro" id="IPR012338">
    <property type="entry name" value="Beta-lactam/transpept-like"/>
</dbReference>
<evidence type="ECO:0000259" key="2">
    <source>
        <dbReference type="Pfam" id="PF00144"/>
    </source>
</evidence>
<proteinExistence type="predicted"/>
<reference evidence="4" key="1">
    <citation type="submission" date="2008-03" db="EMBL/GenBank/DDBJ databases">
        <title>Complete sequence of chromosome of Beijerinckia indica subsp. indica ATCC 9039.</title>
        <authorList>
            <consortium name="US DOE Joint Genome Institute"/>
            <person name="Copeland A."/>
            <person name="Lucas S."/>
            <person name="Lapidus A."/>
            <person name="Glavina del Rio T."/>
            <person name="Dalin E."/>
            <person name="Tice H."/>
            <person name="Bruce D."/>
            <person name="Goodwin L."/>
            <person name="Pitluck S."/>
            <person name="LaButti K."/>
            <person name="Schmutz J."/>
            <person name="Larimer F."/>
            <person name="Land M."/>
            <person name="Hauser L."/>
            <person name="Kyrpides N."/>
            <person name="Mikhailova N."/>
            <person name="Dunfield P.F."/>
            <person name="Dedysh S.N."/>
            <person name="Liesack W."/>
            <person name="Saw J.H."/>
            <person name="Alam M."/>
            <person name="Chen Y."/>
            <person name="Murrell J.C."/>
            <person name="Richardson P."/>
        </authorList>
    </citation>
    <scope>NUCLEOTIDE SEQUENCE [LARGE SCALE GENOMIC DNA]</scope>
    <source>
        <strain evidence="4">ATCC 9039 / DSM 1715 / NCIMB 8712</strain>
    </source>
</reference>
<feature type="signal peptide" evidence="1">
    <location>
        <begin position="1"/>
        <end position="22"/>
    </location>
</feature>
<dbReference type="InterPro" id="IPR050789">
    <property type="entry name" value="Diverse_Enzym_Activities"/>
</dbReference>
<dbReference type="MEROPS" id="S12.950"/>